<comment type="caution">
    <text evidence="2">The sequence shown here is derived from an EMBL/GenBank/DDBJ whole genome shotgun (WGS) entry which is preliminary data.</text>
</comment>
<dbReference type="InterPro" id="IPR037523">
    <property type="entry name" value="VOC_core"/>
</dbReference>
<sequence>MKKANLLSIVPLVPAIEMEKTIAFYTEQLGFNNHIRDGEPLTYAGLKNGNVEFHLYKTSKKYLCDWSVIRIETNNINDHYEKYKKREFLHPNGKLELKNYGLKEFSLLDPNGVLVTFFERT</sequence>
<dbReference type="PROSITE" id="PS51819">
    <property type="entry name" value="VOC"/>
    <property type="match status" value="1"/>
</dbReference>
<feature type="domain" description="VOC" evidence="1">
    <location>
        <begin position="5"/>
        <end position="120"/>
    </location>
</feature>
<dbReference type="Proteomes" id="UP000078534">
    <property type="component" value="Unassembled WGS sequence"/>
</dbReference>
<evidence type="ECO:0000313" key="2">
    <source>
        <dbReference type="EMBL" id="OAS87813.1"/>
    </source>
</evidence>
<evidence type="ECO:0000313" key="3">
    <source>
        <dbReference type="Proteomes" id="UP000078534"/>
    </source>
</evidence>
<organism evidence="2 3">
    <name type="scientific">Metabacillus litoralis</name>
    <dbReference type="NCBI Taxonomy" id="152268"/>
    <lineage>
        <taxon>Bacteria</taxon>
        <taxon>Bacillati</taxon>
        <taxon>Bacillota</taxon>
        <taxon>Bacilli</taxon>
        <taxon>Bacillales</taxon>
        <taxon>Bacillaceae</taxon>
        <taxon>Metabacillus</taxon>
    </lineage>
</organism>
<name>A0A179T5D0_9BACI</name>
<accession>A0A179T5D0</accession>
<proteinExistence type="predicted"/>
<gene>
    <name evidence="2" type="ORF">A6K24_18935</name>
</gene>
<keyword evidence="3" id="KW-1185">Reference proteome</keyword>
<dbReference type="RefSeq" id="WP_083964519.1">
    <property type="nucleotide sequence ID" value="NZ_LWSG01000007.1"/>
</dbReference>
<dbReference type="Gene3D" id="3.10.180.10">
    <property type="entry name" value="2,3-Dihydroxybiphenyl 1,2-Dioxygenase, domain 1"/>
    <property type="match status" value="1"/>
</dbReference>
<dbReference type="AlphaFoldDB" id="A0A179T5D0"/>
<evidence type="ECO:0000259" key="1">
    <source>
        <dbReference type="PROSITE" id="PS51819"/>
    </source>
</evidence>
<dbReference type="InterPro" id="IPR029068">
    <property type="entry name" value="Glyas_Bleomycin-R_OHBP_Dase"/>
</dbReference>
<dbReference type="STRING" id="152268.A6K24_18935"/>
<protein>
    <recommendedName>
        <fullName evidence="1">VOC domain-containing protein</fullName>
    </recommendedName>
</protein>
<dbReference type="EMBL" id="LWSG01000007">
    <property type="protein sequence ID" value="OAS87813.1"/>
    <property type="molecule type" value="Genomic_DNA"/>
</dbReference>
<dbReference type="OrthoDB" id="9798201at2"/>
<reference evidence="3" key="1">
    <citation type="submission" date="2016-04" db="EMBL/GenBank/DDBJ databases">
        <authorList>
            <person name="Lyu Z."/>
            <person name="Lyu W."/>
        </authorList>
    </citation>
    <scope>NUCLEOTIDE SEQUENCE [LARGE SCALE GENOMIC DNA]</scope>
    <source>
        <strain evidence="3">C44</strain>
    </source>
</reference>
<dbReference type="SUPFAM" id="SSF54593">
    <property type="entry name" value="Glyoxalase/Bleomycin resistance protein/Dihydroxybiphenyl dioxygenase"/>
    <property type="match status" value="1"/>
</dbReference>